<reference evidence="2" key="1">
    <citation type="submission" date="2017-10" db="EMBL/GenBank/DDBJ databases">
        <title>Paulinella longichromatophora chromatophore genome.</title>
        <authorList>
            <person name="Lhee D."/>
            <person name="Yoon H.S."/>
        </authorList>
    </citation>
    <scope>NUCLEOTIDE SEQUENCE</scope>
</reference>
<dbReference type="InterPro" id="IPR002187">
    <property type="entry name" value="N-reg_PII"/>
</dbReference>
<dbReference type="PIRSF" id="PIRSF039144">
    <property type="entry name" value="GlnB"/>
    <property type="match status" value="1"/>
</dbReference>
<dbReference type="PRINTS" id="PR00340">
    <property type="entry name" value="PIIGLNB"/>
</dbReference>
<organism evidence="2">
    <name type="scientific">Paulinella longichromatophora</name>
    <dbReference type="NCBI Taxonomy" id="1708747"/>
    <lineage>
        <taxon>Eukaryota</taxon>
        <taxon>Sar</taxon>
        <taxon>Rhizaria</taxon>
        <taxon>Cercozoa</taxon>
        <taxon>Imbricatea</taxon>
        <taxon>Silicofilosea</taxon>
        <taxon>Euglyphida</taxon>
        <taxon>Paulinellidae</taxon>
        <taxon>Paulinella</taxon>
    </lineage>
</organism>
<dbReference type="GO" id="GO:0005524">
    <property type="term" value="F:ATP binding"/>
    <property type="evidence" value="ECO:0007669"/>
    <property type="project" value="TreeGrafter"/>
</dbReference>
<dbReference type="AlphaFoldDB" id="A0A2H4ZNM9"/>
<comment type="similarity">
    <text evidence="1">Belongs to the P(II) protein family.</text>
</comment>
<dbReference type="SUPFAM" id="SSF54913">
    <property type="entry name" value="GlnB-like"/>
    <property type="match status" value="1"/>
</dbReference>
<dbReference type="GO" id="GO:0006808">
    <property type="term" value="P:regulation of nitrogen utilization"/>
    <property type="evidence" value="ECO:0007669"/>
    <property type="project" value="InterPro"/>
</dbReference>
<dbReference type="GO" id="GO:0030234">
    <property type="term" value="F:enzyme regulator activity"/>
    <property type="evidence" value="ECO:0007669"/>
    <property type="project" value="InterPro"/>
</dbReference>
<name>A0A2H4ZNM9_9EUKA</name>
<sequence>MKKIEAIIRPFKLEDVKIALVNAGIIGMVVSEVRGFGRQKGQVERYRGSEFTVEFLQKLRVEVVVEDDCVDDVVKAILKAARTGEIGDGKIFVAPIDQVIRIRTSDQDSQAL</sequence>
<dbReference type="InterPro" id="IPR017918">
    <property type="entry name" value="N-reg_PII_CS"/>
</dbReference>
<dbReference type="PANTHER" id="PTHR30115:SF11">
    <property type="entry name" value="NITROGEN REGULATORY PROTEIN P-II HOMOLOG"/>
    <property type="match status" value="1"/>
</dbReference>
<dbReference type="GO" id="GO:0005829">
    <property type="term" value="C:cytosol"/>
    <property type="evidence" value="ECO:0007669"/>
    <property type="project" value="TreeGrafter"/>
</dbReference>
<evidence type="ECO:0000313" key="2">
    <source>
        <dbReference type="EMBL" id="AUG32152.1"/>
    </source>
</evidence>
<dbReference type="Gene3D" id="3.30.70.120">
    <property type="match status" value="1"/>
</dbReference>
<geneLocation type="plastid" evidence="2"/>
<dbReference type="PROSITE" id="PS00638">
    <property type="entry name" value="PII_GLNB_CTER"/>
    <property type="match status" value="1"/>
</dbReference>
<evidence type="ECO:0000256" key="1">
    <source>
        <dbReference type="RuleBase" id="RU003936"/>
    </source>
</evidence>
<protein>
    <submittedName>
        <fullName evidence="2">Nitrogen regulatory protein P-II</fullName>
    </submittedName>
</protein>
<keyword evidence="2" id="KW-0934">Plastid</keyword>
<dbReference type="EMBL" id="MG264610">
    <property type="protein sequence ID" value="AUG32152.1"/>
    <property type="molecule type" value="Genomic_DNA"/>
</dbReference>
<gene>
    <name evidence="2" type="primary">glnB</name>
    <name evidence="2" type="ORF">PLO_145</name>
</gene>
<dbReference type="InterPro" id="IPR011322">
    <property type="entry name" value="N-reg_PII-like_a/b"/>
</dbReference>
<dbReference type="PROSITE" id="PS51343">
    <property type="entry name" value="PII_GLNB_DOM"/>
    <property type="match status" value="1"/>
</dbReference>
<dbReference type="SMART" id="SM00938">
    <property type="entry name" value="P-II"/>
    <property type="match status" value="1"/>
</dbReference>
<dbReference type="InterPro" id="IPR015867">
    <property type="entry name" value="N-reg_PII/ATP_PRibTrfase_C"/>
</dbReference>
<proteinExistence type="inferred from homology"/>
<dbReference type="PANTHER" id="PTHR30115">
    <property type="entry name" value="NITROGEN REGULATORY PROTEIN P-II"/>
    <property type="match status" value="1"/>
</dbReference>
<accession>A0A2H4ZNM9</accession>
<dbReference type="Pfam" id="PF00543">
    <property type="entry name" value="P-II"/>
    <property type="match status" value="1"/>
</dbReference>